<organism evidence="1 2">
    <name type="scientific">Treponema vincentii</name>
    <dbReference type="NCBI Taxonomy" id="69710"/>
    <lineage>
        <taxon>Bacteria</taxon>
        <taxon>Pseudomonadati</taxon>
        <taxon>Spirochaetota</taxon>
        <taxon>Spirochaetia</taxon>
        <taxon>Spirochaetales</taxon>
        <taxon>Treponemataceae</taxon>
        <taxon>Treponema</taxon>
    </lineage>
</organism>
<protein>
    <submittedName>
        <fullName evidence="1">HNH endonuclease</fullName>
    </submittedName>
</protein>
<proteinExistence type="predicted"/>
<keyword evidence="1" id="KW-0540">Nuclease</keyword>
<dbReference type="RefSeq" id="WP_162664298.1">
    <property type="nucleotide sequence ID" value="NZ_CP048020.1"/>
</dbReference>
<reference evidence="1 2" key="1">
    <citation type="submission" date="2020-01" db="EMBL/GenBank/DDBJ databases">
        <title>Complete genome sequence of a human oral phylogroup 1 Treponema sp. strain ATCC 700766, originally isolated from periodontitis dental plaque.</title>
        <authorList>
            <person name="Chan Y."/>
            <person name="Huo Y.-B."/>
            <person name="Yu X.-L."/>
            <person name="Zeng H."/>
            <person name="Leung W.-K."/>
            <person name="Watt R.M."/>
        </authorList>
    </citation>
    <scope>NUCLEOTIDE SEQUENCE [LARGE SCALE GENOMIC DNA]</scope>
    <source>
        <strain evidence="1 2">OMZ 804</strain>
    </source>
</reference>
<dbReference type="AlphaFoldDB" id="A0A6P1Y2E4"/>
<dbReference type="EMBL" id="CP048020">
    <property type="protein sequence ID" value="QHX43998.1"/>
    <property type="molecule type" value="Genomic_DNA"/>
</dbReference>
<accession>A0A6P1Y2E4</accession>
<dbReference type="GO" id="GO:0004519">
    <property type="term" value="F:endonuclease activity"/>
    <property type="evidence" value="ECO:0007669"/>
    <property type="project" value="UniProtKB-KW"/>
</dbReference>
<keyword evidence="1" id="KW-0378">Hydrolase</keyword>
<evidence type="ECO:0000313" key="2">
    <source>
        <dbReference type="Proteomes" id="UP000464374"/>
    </source>
</evidence>
<dbReference type="KEGG" id="trz:GWP43_11695"/>
<dbReference type="Gene3D" id="1.10.30.50">
    <property type="match status" value="1"/>
</dbReference>
<name>A0A6P1Y2E4_9SPIR</name>
<sequence>MKKIELSEKQKEAAQQILSQYKTYKKFSGNKDKAYKFTSIIGVKVCPYCNIEYIYTVYDKNGHPILRPDIDHFIPNNKTTGNQILQLELDNLIPSCKTCNERLKRDNAFSRKTHIHPYFDDFDSIMEFRIELNSTDYLYEQGFDIKLIACASAAAADVVRAKNNISVFKLNERYQFHRYEVVNLFKRMKYYNSAKQNELLSFFGKRIENYSNMTLLFPEKYCSINDTSLGKLKKDVIMNYL</sequence>
<gene>
    <name evidence="1" type="ORF">GWP43_11695</name>
</gene>
<dbReference type="Proteomes" id="UP000464374">
    <property type="component" value="Chromosome"/>
</dbReference>
<dbReference type="CDD" id="cd00085">
    <property type="entry name" value="HNHc"/>
    <property type="match status" value="1"/>
</dbReference>
<keyword evidence="1" id="KW-0255">Endonuclease</keyword>
<dbReference type="InterPro" id="IPR003615">
    <property type="entry name" value="HNH_nuc"/>
</dbReference>
<evidence type="ECO:0000313" key="1">
    <source>
        <dbReference type="EMBL" id="QHX43998.1"/>
    </source>
</evidence>